<evidence type="ECO:0000256" key="2">
    <source>
        <dbReference type="ARBA" id="ARBA00022691"/>
    </source>
</evidence>
<sequence length="252" mass="26664">MSNLRTDGFLGGRLQIAQPLRGYRAGADAVMLAAACPAKPGQSVLELGCGAGVAILSLGWRVPDLRLTGLEKQADYADLARQNAAANGIPCDVVTGDIAAPPPRMKAESFDHLIANPPYFRDGTAAPDPGRAQARQEQTPLPVWVDAGLRRLRPGGVLTLIQRADRLDVLIASLHDRAGDICVLPIAARTGKEAGRVIVTARKAARGPLRLLAPFIMHEMPSHQGDKEDLTPAATAVLREGQPITGLFAKVS</sequence>
<accession>A0A926JDM7</accession>
<keyword evidence="1 4" id="KW-0808">Transferase</keyword>
<keyword evidence="5" id="KW-1185">Reference proteome</keyword>
<gene>
    <name evidence="4" type="ORF">H4P12_14255</name>
</gene>
<dbReference type="GO" id="GO:0032259">
    <property type="term" value="P:methylation"/>
    <property type="evidence" value="ECO:0007669"/>
    <property type="project" value="UniProtKB-KW"/>
</dbReference>
<dbReference type="SUPFAM" id="SSF53335">
    <property type="entry name" value="S-adenosyl-L-methionine-dependent methyltransferases"/>
    <property type="match status" value="1"/>
</dbReference>
<feature type="domain" description="Methyltransferase small" evidence="3">
    <location>
        <begin position="31"/>
        <end position="125"/>
    </location>
</feature>
<dbReference type="GO" id="GO:0008170">
    <property type="term" value="F:N-methyltransferase activity"/>
    <property type="evidence" value="ECO:0007669"/>
    <property type="project" value="UniProtKB-ARBA"/>
</dbReference>
<dbReference type="PANTHER" id="PTHR47739:SF1">
    <property type="entry name" value="TRNA1(VAL) (ADENINE(37)-N6)-METHYLTRANSFERASE"/>
    <property type="match status" value="1"/>
</dbReference>
<dbReference type="EMBL" id="JACOQL010000004">
    <property type="protein sequence ID" value="MBC9247839.1"/>
    <property type="molecule type" value="Genomic_DNA"/>
</dbReference>
<organism evidence="4 5">
    <name type="scientific">Paracoccus amoyensis</name>
    <dbReference type="NCBI Taxonomy" id="2760093"/>
    <lineage>
        <taxon>Bacteria</taxon>
        <taxon>Pseudomonadati</taxon>
        <taxon>Pseudomonadota</taxon>
        <taxon>Alphaproteobacteria</taxon>
        <taxon>Rhodobacterales</taxon>
        <taxon>Paracoccaceae</taxon>
        <taxon>Paracoccus</taxon>
    </lineage>
</organism>
<name>A0A926JDM7_9RHOB</name>
<dbReference type="CDD" id="cd02440">
    <property type="entry name" value="AdoMet_MTases"/>
    <property type="match status" value="1"/>
</dbReference>
<keyword evidence="2" id="KW-0949">S-adenosyl-L-methionine</keyword>
<dbReference type="AlphaFoldDB" id="A0A926JDM7"/>
<dbReference type="Pfam" id="PF05175">
    <property type="entry name" value="MTS"/>
    <property type="match status" value="1"/>
</dbReference>
<dbReference type="InterPro" id="IPR029063">
    <property type="entry name" value="SAM-dependent_MTases_sf"/>
</dbReference>
<dbReference type="InterPro" id="IPR050210">
    <property type="entry name" value="tRNA_Adenine-N(6)_MTase"/>
</dbReference>
<dbReference type="InterPro" id="IPR002052">
    <property type="entry name" value="DNA_methylase_N6_adenine_CS"/>
</dbReference>
<evidence type="ECO:0000313" key="5">
    <source>
        <dbReference type="Proteomes" id="UP000608594"/>
    </source>
</evidence>
<evidence type="ECO:0000259" key="3">
    <source>
        <dbReference type="Pfam" id="PF05175"/>
    </source>
</evidence>
<dbReference type="InterPro" id="IPR007848">
    <property type="entry name" value="Small_mtfrase_dom"/>
</dbReference>
<dbReference type="PANTHER" id="PTHR47739">
    <property type="entry name" value="TRNA1(VAL) (ADENINE(37)-N6)-METHYLTRANSFERASE"/>
    <property type="match status" value="1"/>
</dbReference>
<dbReference type="Proteomes" id="UP000608594">
    <property type="component" value="Unassembled WGS sequence"/>
</dbReference>
<dbReference type="PROSITE" id="PS00092">
    <property type="entry name" value="N6_MTASE"/>
    <property type="match status" value="1"/>
</dbReference>
<evidence type="ECO:0000256" key="1">
    <source>
        <dbReference type="ARBA" id="ARBA00022603"/>
    </source>
</evidence>
<dbReference type="RefSeq" id="WP_187794331.1">
    <property type="nucleotide sequence ID" value="NZ_JACOQL010000004.1"/>
</dbReference>
<comment type="caution">
    <text evidence="4">The sequence shown here is derived from an EMBL/GenBank/DDBJ whole genome shotgun (WGS) entry which is preliminary data.</text>
</comment>
<evidence type="ECO:0000313" key="4">
    <source>
        <dbReference type="EMBL" id="MBC9247839.1"/>
    </source>
</evidence>
<protein>
    <submittedName>
        <fullName evidence="4">Methyltransferase</fullName>
    </submittedName>
</protein>
<keyword evidence="1 4" id="KW-0489">Methyltransferase</keyword>
<proteinExistence type="predicted"/>
<dbReference type="GO" id="GO:0003676">
    <property type="term" value="F:nucleic acid binding"/>
    <property type="evidence" value="ECO:0007669"/>
    <property type="project" value="InterPro"/>
</dbReference>
<reference evidence="4" key="1">
    <citation type="submission" date="2020-08" db="EMBL/GenBank/DDBJ databases">
        <title>Paracoccus amoyensis sp. nov., isolated from the surface seawater at coast of Xiamen, Fujian.</title>
        <authorList>
            <person name="Lyu L."/>
        </authorList>
    </citation>
    <scope>NUCLEOTIDE SEQUENCE</scope>
    <source>
        <strain evidence="4">11-3</strain>
    </source>
</reference>
<dbReference type="GO" id="GO:0008757">
    <property type="term" value="F:S-adenosylmethionine-dependent methyltransferase activity"/>
    <property type="evidence" value="ECO:0007669"/>
    <property type="project" value="UniProtKB-ARBA"/>
</dbReference>
<dbReference type="Gene3D" id="3.40.50.150">
    <property type="entry name" value="Vaccinia Virus protein VP39"/>
    <property type="match status" value="1"/>
</dbReference>